<dbReference type="Pfam" id="PF13384">
    <property type="entry name" value="HTH_23"/>
    <property type="match status" value="1"/>
</dbReference>
<comment type="caution">
    <text evidence="2">The sequence shown here is derived from an EMBL/GenBank/DDBJ whole genome shotgun (WGS) entry which is preliminary data.</text>
</comment>
<reference evidence="2 3" key="1">
    <citation type="submission" date="2019-05" db="EMBL/GenBank/DDBJ databases">
        <title>Another draft genome of Portunus trituberculatus and its Hox gene families provides insights of decapod evolution.</title>
        <authorList>
            <person name="Jeong J.-H."/>
            <person name="Song I."/>
            <person name="Kim S."/>
            <person name="Choi T."/>
            <person name="Kim D."/>
            <person name="Ryu S."/>
            <person name="Kim W."/>
        </authorList>
    </citation>
    <scope>NUCLEOTIDE SEQUENCE [LARGE SCALE GENOMIC DNA]</scope>
    <source>
        <tissue evidence="2">Muscle</tissue>
    </source>
</reference>
<dbReference type="Gene3D" id="1.10.10.10">
    <property type="entry name" value="Winged helix-like DNA-binding domain superfamily/Winged helix DNA-binding domain"/>
    <property type="match status" value="1"/>
</dbReference>
<protein>
    <recommendedName>
        <fullName evidence="4">Helix-turn-helix domain-containing protein</fullName>
    </recommendedName>
</protein>
<gene>
    <name evidence="2" type="ORF">E2C01_072192</name>
</gene>
<evidence type="ECO:0008006" key="4">
    <source>
        <dbReference type="Google" id="ProtNLM"/>
    </source>
</evidence>
<dbReference type="AlphaFoldDB" id="A0A5B7IA30"/>
<comment type="subcellular location">
    <subcellularLocation>
        <location evidence="1">Nucleus</location>
    </subcellularLocation>
</comment>
<evidence type="ECO:0000313" key="3">
    <source>
        <dbReference type="Proteomes" id="UP000324222"/>
    </source>
</evidence>
<keyword evidence="3" id="KW-1185">Reference proteome</keyword>
<organism evidence="2 3">
    <name type="scientific">Portunus trituberculatus</name>
    <name type="common">Swimming crab</name>
    <name type="synonym">Neptunus trituberculatus</name>
    <dbReference type="NCBI Taxonomy" id="210409"/>
    <lineage>
        <taxon>Eukaryota</taxon>
        <taxon>Metazoa</taxon>
        <taxon>Ecdysozoa</taxon>
        <taxon>Arthropoda</taxon>
        <taxon>Crustacea</taxon>
        <taxon>Multicrustacea</taxon>
        <taxon>Malacostraca</taxon>
        <taxon>Eumalacostraca</taxon>
        <taxon>Eucarida</taxon>
        <taxon>Decapoda</taxon>
        <taxon>Pleocyemata</taxon>
        <taxon>Brachyura</taxon>
        <taxon>Eubrachyura</taxon>
        <taxon>Portunoidea</taxon>
        <taxon>Portunidae</taxon>
        <taxon>Portuninae</taxon>
        <taxon>Portunus</taxon>
    </lineage>
</organism>
<sequence>MDHRVTRYIASITSRKWIVWLWLRGASAMAISQQTGVSLSTVYRWVRRWHEEGTVEARSFYYYGTK</sequence>
<evidence type="ECO:0000256" key="1">
    <source>
        <dbReference type="ARBA" id="ARBA00004123"/>
    </source>
</evidence>
<proteinExistence type="predicted"/>
<dbReference type="SUPFAM" id="SSF46689">
    <property type="entry name" value="Homeodomain-like"/>
    <property type="match status" value="1"/>
</dbReference>
<evidence type="ECO:0000313" key="2">
    <source>
        <dbReference type="EMBL" id="MPC77728.1"/>
    </source>
</evidence>
<dbReference type="Proteomes" id="UP000324222">
    <property type="component" value="Unassembled WGS sequence"/>
</dbReference>
<accession>A0A5B7IA30</accession>
<dbReference type="GO" id="GO:0005634">
    <property type="term" value="C:nucleus"/>
    <property type="evidence" value="ECO:0007669"/>
    <property type="project" value="UniProtKB-SubCell"/>
</dbReference>
<dbReference type="InterPro" id="IPR009057">
    <property type="entry name" value="Homeodomain-like_sf"/>
</dbReference>
<name>A0A5B7IA30_PORTR</name>
<dbReference type="EMBL" id="VSRR010046587">
    <property type="protein sequence ID" value="MPC77728.1"/>
    <property type="molecule type" value="Genomic_DNA"/>
</dbReference>
<dbReference type="InterPro" id="IPR036388">
    <property type="entry name" value="WH-like_DNA-bd_sf"/>
</dbReference>